<dbReference type="GO" id="GO:0005886">
    <property type="term" value="C:plasma membrane"/>
    <property type="evidence" value="ECO:0007669"/>
    <property type="project" value="UniProtKB-SubCell"/>
</dbReference>
<evidence type="ECO:0000256" key="5">
    <source>
        <dbReference type="ARBA" id="ARBA00022692"/>
    </source>
</evidence>
<name>A0AAU8A1N7_9BURK</name>
<evidence type="ECO:0000313" key="9">
    <source>
        <dbReference type="EMBL" id="XCC57496.1"/>
    </source>
</evidence>
<evidence type="ECO:0000256" key="6">
    <source>
        <dbReference type="ARBA" id="ARBA00022989"/>
    </source>
</evidence>
<evidence type="ECO:0000256" key="1">
    <source>
        <dbReference type="ARBA" id="ARBA00004651"/>
    </source>
</evidence>
<sequence>MRFNPFVSKLPYWGWTPLQQGAWRDGLKTMSTSAVTIFSWALVTGLAMGKSPLSTEQALAMSLFVFAGTAQLAALPLIAGGFSIGTILITAFVVNLRFIIFSVGVQAHFSHLPYWRRVILGYFTADFGYLMFTNRFTEVQNAQERKADGYYRSHFMYGLACGNWTIWQTGSIIGILFASQIPDSWGLEFAGTLALIAVIIPMLDHRSARWAAGAAAVVAVLAYSMPFKLNLTLAIIAAIMVGILADRSPKGAQ</sequence>
<organism evidence="9">
    <name type="scientific">Polynucleobacter sp. UK-FUSCHL-C3</name>
    <dbReference type="NCBI Taxonomy" id="2955208"/>
    <lineage>
        <taxon>Bacteria</taxon>
        <taxon>Pseudomonadati</taxon>
        <taxon>Pseudomonadota</taxon>
        <taxon>Betaproteobacteria</taxon>
        <taxon>Burkholderiales</taxon>
        <taxon>Burkholderiaceae</taxon>
        <taxon>Polynucleobacter</taxon>
    </lineage>
</organism>
<accession>A0AAU8A1N7</accession>
<dbReference type="InterPro" id="IPR011606">
    <property type="entry name" value="Brnchd-chn_aa_trnsp_permease"/>
</dbReference>
<dbReference type="Pfam" id="PF03591">
    <property type="entry name" value="AzlC"/>
    <property type="match status" value="1"/>
</dbReference>
<feature type="transmembrane region" description="Helical" evidence="8">
    <location>
        <begin position="184"/>
        <end position="203"/>
    </location>
</feature>
<reference evidence="9" key="1">
    <citation type="submission" date="2022-06" db="EMBL/GenBank/DDBJ databases">
        <title>New Polynucleobacter species.</title>
        <authorList>
            <person name="Hahn M.W."/>
        </authorList>
    </citation>
    <scope>NUCLEOTIDE SEQUENCE</scope>
    <source>
        <strain evidence="9">UK-FUSCHL-C3</strain>
    </source>
</reference>
<feature type="transmembrane region" description="Helical" evidence="8">
    <location>
        <begin position="231"/>
        <end position="248"/>
    </location>
</feature>
<evidence type="ECO:0000256" key="8">
    <source>
        <dbReference type="SAM" id="Phobius"/>
    </source>
</evidence>
<dbReference type="GO" id="GO:1903785">
    <property type="term" value="P:L-valine transmembrane transport"/>
    <property type="evidence" value="ECO:0007669"/>
    <property type="project" value="TreeGrafter"/>
</dbReference>
<keyword evidence="5 8" id="KW-0812">Transmembrane</keyword>
<gene>
    <name evidence="9" type="ORF">NKE59_08380</name>
</gene>
<feature type="transmembrane region" description="Helical" evidence="8">
    <location>
        <begin position="30"/>
        <end position="49"/>
    </location>
</feature>
<keyword evidence="7 8" id="KW-0472">Membrane</keyword>
<keyword evidence="6 8" id="KW-1133">Transmembrane helix</keyword>
<dbReference type="PANTHER" id="PTHR34979:SF1">
    <property type="entry name" value="INNER MEMBRANE PROTEIN YGAZ"/>
    <property type="match status" value="1"/>
</dbReference>
<evidence type="ECO:0000256" key="4">
    <source>
        <dbReference type="ARBA" id="ARBA00022475"/>
    </source>
</evidence>
<dbReference type="EMBL" id="CP099959">
    <property type="protein sequence ID" value="XCC57496.1"/>
    <property type="molecule type" value="Genomic_DNA"/>
</dbReference>
<feature type="transmembrane region" description="Helical" evidence="8">
    <location>
        <begin position="61"/>
        <end position="94"/>
    </location>
</feature>
<proteinExistence type="inferred from homology"/>
<comment type="similarity">
    <text evidence="2">Belongs to the AzlC family.</text>
</comment>
<evidence type="ECO:0000256" key="7">
    <source>
        <dbReference type="ARBA" id="ARBA00023136"/>
    </source>
</evidence>
<dbReference type="PANTHER" id="PTHR34979">
    <property type="entry name" value="INNER MEMBRANE PROTEIN YGAZ"/>
    <property type="match status" value="1"/>
</dbReference>
<keyword evidence="3" id="KW-0813">Transport</keyword>
<dbReference type="AlphaFoldDB" id="A0AAU8A1N7"/>
<evidence type="ECO:0000256" key="3">
    <source>
        <dbReference type="ARBA" id="ARBA00022448"/>
    </source>
</evidence>
<keyword evidence="4" id="KW-1003">Cell membrane</keyword>
<dbReference type="RefSeq" id="WP_353438526.1">
    <property type="nucleotide sequence ID" value="NZ_CP099959.1"/>
</dbReference>
<comment type="subcellular location">
    <subcellularLocation>
        <location evidence="1">Cell membrane</location>
        <topology evidence="1">Multi-pass membrane protein</topology>
    </subcellularLocation>
</comment>
<evidence type="ECO:0000256" key="2">
    <source>
        <dbReference type="ARBA" id="ARBA00010735"/>
    </source>
</evidence>
<feature type="transmembrane region" description="Helical" evidence="8">
    <location>
        <begin position="155"/>
        <end position="178"/>
    </location>
</feature>
<protein>
    <submittedName>
        <fullName evidence="9">AzlC family ABC transporter permease</fullName>
    </submittedName>
</protein>